<sequence length="106" mass="12434">MTKVHKPLLVFKRVTLDRLKAVSKIIDHRIKYLLNVREAITIIVKELGDYSKDKLVNSENVKYTYFTASNFERAMRAFDETLVDKIDQLLEDKNIYSTLEDINLVI</sequence>
<accession>A0A232ESB7</accession>
<dbReference type="AlphaFoldDB" id="A0A232ESB7"/>
<reference evidence="1 2" key="1">
    <citation type="journal article" date="2017" name="Curr. Biol.">
        <title>The Evolution of Venom by Co-option of Single-Copy Genes.</title>
        <authorList>
            <person name="Martinson E.O."/>
            <person name="Mrinalini"/>
            <person name="Kelkar Y.D."/>
            <person name="Chang C.H."/>
            <person name="Werren J.H."/>
        </authorList>
    </citation>
    <scope>NUCLEOTIDE SEQUENCE [LARGE SCALE GENOMIC DNA]</scope>
    <source>
        <strain evidence="1 2">Alberta</strain>
        <tissue evidence="1">Whole body</tissue>
    </source>
</reference>
<name>A0A232ESB7_9HYME</name>
<protein>
    <submittedName>
        <fullName evidence="1">Uncharacterized protein</fullName>
    </submittedName>
</protein>
<dbReference type="Proteomes" id="UP000215335">
    <property type="component" value="Unassembled WGS sequence"/>
</dbReference>
<dbReference type="EMBL" id="NNAY01002449">
    <property type="protein sequence ID" value="OXU21253.1"/>
    <property type="molecule type" value="Genomic_DNA"/>
</dbReference>
<keyword evidence="2" id="KW-1185">Reference proteome</keyword>
<evidence type="ECO:0000313" key="2">
    <source>
        <dbReference type="Proteomes" id="UP000215335"/>
    </source>
</evidence>
<organism evidence="1 2">
    <name type="scientific">Trichomalopsis sarcophagae</name>
    <dbReference type="NCBI Taxonomy" id="543379"/>
    <lineage>
        <taxon>Eukaryota</taxon>
        <taxon>Metazoa</taxon>
        <taxon>Ecdysozoa</taxon>
        <taxon>Arthropoda</taxon>
        <taxon>Hexapoda</taxon>
        <taxon>Insecta</taxon>
        <taxon>Pterygota</taxon>
        <taxon>Neoptera</taxon>
        <taxon>Endopterygota</taxon>
        <taxon>Hymenoptera</taxon>
        <taxon>Apocrita</taxon>
        <taxon>Proctotrupomorpha</taxon>
        <taxon>Chalcidoidea</taxon>
        <taxon>Pteromalidae</taxon>
        <taxon>Pteromalinae</taxon>
        <taxon>Trichomalopsis</taxon>
    </lineage>
</organism>
<comment type="caution">
    <text evidence="1">The sequence shown here is derived from an EMBL/GenBank/DDBJ whole genome shotgun (WGS) entry which is preliminary data.</text>
</comment>
<evidence type="ECO:0000313" key="1">
    <source>
        <dbReference type="EMBL" id="OXU21253.1"/>
    </source>
</evidence>
<proteinExistence type="predicted"/>
<gene>
    <name evidence="1" type="ORF">TSAR_015364</name>
</gene>